<dbReference type="Proteomes" id="UP000199239">
    <property type="component" value="Unassembled WGS sequence"/>
</dbReference>
<evidence type="ECO:0000313" key="3">
    <source>
        <dbReference type="Proteomes" id="UP000199239"/>
    </source>
</evidence>
<dbReference type="AlphaFoldDB" id="A0A1I6PYA8"/>
<dbReference type="STRING" id="394264.SAMN04488040_0400"/>
<dbReference type="Pfam" id="PF13460">
    <property type="entry name" value="NAD_binding_10"/>
    <property type="match status" value="1"/>
</dbReference>
<feature type="domain" description="NAD(P)-binding" evidence="1">
    <location>
        <begin position="9"/>
        <end position="184"/>
    </location>
</feature>
<dbReference type="PANTHER" id="PTHR15020">
    <property type="entry name" value="FLAVIN REDUCTASE-RELATED"/>
    <property type="match status" value="1"/>
</dbReference>
<sequence length="200" mass="20822">MSMNIIVAGATGKTGSHVVKNLIDQGHEATALVRESSDTSDLPEGTHLRHGDLTDLSGDVCQGMDVVVFAAGSGGDTDVEMTDKVDRDGAKRLTDLAAAAGVKRFVMLSSVGADQENPSGDLAHYLKAKHAADEHLKASGLTYAILRPVALTDDPRSDNVILGDGVDTSAEASRRDVADVLTDAAISGQYDGMALNMQST</sequence>
<dbReference type="Gene3D" id="3.40.50.720">
    <property type="entry name" value="NAD(P)-binding Rossmann-like Domain"/>
    <property type="match status" value="1"/>
</dbReference>
<keyword evidence="3" id="KW-1185">Reference proteome</keyword>
<name>A0A1I6PYA8_9RHOB</name>
<reference evidence="3" key="1">
    <citation type="submission" date="2016-10" db="EMBL/GenBank/DDBJ databases">
        <authorList>
            <person name="Varghese N."/>
            <person name="Submissions S."/>
        </authorList>
    </citation>
    <scope>NUCLEOTIDE SEQUENCE [LARGE SCALE GENOMIC DNA]</scope>
    <source>
        <strain evidence="3">DSM 23422</strain>
    </source>
</reference>
<gene>
    <name evidence="2" type="ORF">SAMN04488040_0400</name>
</gene>
<accession>A0A1I6PYA8</accession>
<evidence type="ECO:0000259" key="1">
    <source>
        <dbReference type="Pfam" id="PF13460"/>
    </source>
</evidence>
<evidence type="ECO:0000313" key="2">
    <source>
        <dbReference type="EMBL" id="SFS45142.1"/>
    </source>
</evidence>
<dbReference type="InterPro" id="IPR016040">
    <property type="entry name" value="NAD(P)-bd_dom"/>
</dbReference>
<dbReference type="InterPro" id="IPR036291">
    <property type="entry name" value="NAD(P)-bd_dom_sf"/>
</dbReference>
<protein>
    <submittedName>
        <fullName evidence="2">NAD(P)H-binding</fullName>
    </submittedName>
</protein>
<dbReference type="EMBL" id="FPAJ01000001">
    <property type="protein sequence ID" value="SFS45142.1"/>
    <property type="molecule type" value="Genomic_DNA"/>
</dbReference>
<proteinExistence type="predicted"/>
<dbReference type="SUPFAM" id="SSF51735">
    <property type="entry name" value="NAD(P)-binding Rossmann-fold domains"/>
    <property type="match status" value="1"/>
</dbReference>
<organism evidence="2 3">
    <name type="scientific">Sulfitobacter marinus</name>
    <dbReference type="NCBI Taxonomy" id="394264"/>
    <lineage>
        <taxon>Bacteria</taxon>
        <taxon>Pseudomonadati</taxon>
        <taxon>Pseudomonadota</taxon>
        <taxon>Alphaproteobacteria</taxon>
        <taxon>Rhodobacterales</taxon>
        <taxon>Roseobacteraceae</taxon>
        <taxon>Sulfitobacter</taxon>
    </lineage>
</organism>
<dbReference type="CDD" id="cd05243">
    <property type="entry name" value="SDR_a5"/>
    <property type="match status" value="1"/>
</dbReference>
<dbReference type="PANTHER" id="PTHR15020:SF50">
    <property type="entry name" value="UPF0659 PROTEIN YMR090W"/>
    <property type="match status" value="1"/>
</dbReference>